<feature type="domain" description="MULE transposase" evidence="1">
    <location>
        <begin position="53"/>
        <end position="134"/>
    </location>
</feature>
<dbReference type="RefSeq" id="XP_009177248.1">
    <property type="nucleotide sequence ID" value="XM_009178984.1"/>
</dbReference>
<dbReference type="PANTHER" id="PTHR31569">
    <property type="entry name" value="SWIM-TYPE DOMAIN-CONTAINING PROTEIN"/>
    <property type="match status" value="1"/>
</dbReference>
<keyword evidence="3" id="KW-1185">Reference proteome</keyword>
<dbReference type="AlphaFoldDB" id="A0A074ZUW9"/>
<dbReference type="InterPro" id="IPR052579">
    <property type="entry name" value="Zinc_finger_SWIM"/>
</dbReference>
<dbReference type="GeneID" id="20329870"/>
<protein>
    <recommendedName>
        <fullName evidence="1">MULE transposase domain-containing protein</fullName>
    </recommendedName>
</protein>
<reference evidence="2 3" key="1">
    <citation type="submission" date="2013-11" db="EMBL/GenBank/DDBJ databases">
        <title>Opisthorchis viverrini - life in the bile duct.</title>
        <authorList>
            <person name="Young N.D."/>
            <person name="Nagarajan N."/>
            <person name="Lin S.J."/>
            <person name="Korhonen P.K."/>
            <person name="Jex A.R."/>
            <person name="Hall R.S."/>
            <person name="Safavi-Hemami H."/>
            <person name="Kaewkong W."/>
            <person name="Bertrand D."/>
            <person name="Gao S."/>
            <person name="Seet Q."/>
            <person name="Wongkham S."/>
            <person name="Teh B.T."/>
            <person name="Wongkham C."/>
            <person name="Intapan P.M."/>
            <person name="Maleewong W."/>
            <person name="Yang X."/>
            <person name="Hu M."/>
            <person name="Wang Z."/>
            <person name="Hofmann A."/>
            <person name="Sternberg P.W."/>
            <person name="Tan P."/>
            <person name="Wang J."/>
            <person name="Gasser R.B."/>
        </authorList>
    </citation>
    <scope>NUCLEOTIDE SEQUENCE [LARGE SCALE GENOMIC DNA]</scope>
</reference>
<dbReference type="CTD" id="20329870"/>
<name>A0A074ZUW9_OPIVI</name>
<dbReference type="PANTHER" id="PTHR31569:SF4">
    <property type="entry name" value="SWIM-TYPE DOMAIN-CONTAINING PROTEIN"/>
    <property type="match status" value="1"/>
</dbReference>
<sequence>MSESEIHPVNTVPPVANGGYRRLEVAKFCNVITTDRHHAYNPDMYGDLFQAYSTYQCNRGGYHMWHVVIADCNGVVGGVSYSFIRNESQECYDVAVEHFMRITIVVDKNRSQLCSLRTAVPDATVIFCSFHVIQSFSARIHKLRNVTHSDKEILFAWSKRVVHRRELSELEVYATSIRSRNQGYWSYLTLVKRPEYLGKHARKHAVTLGNETTNRGESANRYIKWKLTESSSFLTCVQAIINRNEQIEAKYRRLVSIPLVRGQPEGATVPSHLECLDRLTPYAQNRVRRNHSKTVELAESTPSYLLFRDGNNLHLGEPMKCSCSFTSAWLSAYGVCG</sequence>
<organism evidence="2 3">
    <name type="scientific">Opisthorchis viverrini</name>
    <name type="common">Southeast Asian liver fluke</name>
    <dbReference type="NCBI Taxonomy" id="6198"/>
    <lineage>
        <taxon>Eukaryota</taxon>
        <taxon>Metazoa</taxon>
        <taxon>Spiralia</taxon>
        <taxon>Lophotrochozoa</taxon>
        <taxon>Platyhelminthes</taxon>
        <taxon>Trematoda</taxon>
        <taxon>Digenea</taxon>
        <taxon>Opisthorchiida</taxon>
        <taxon>Opisthorchiata</taxon>
        <taxon>Opisthorchiidae</taxon>
        <taxon>Opisthorchis</taxon>
    </lineage>
</organism>
<evidence type="ECO:0000313" key="2">
    <source>
        <dbReference type="EMBL" id="KER19004.1"/>
    </source>
</evidence>
<dbReference type="KEGG" id="ovi:T265_15705"/>
<dbReference type="STRING" id="6198.A0A074ZUW9"/>
<gene>
    <name evidence="2" type="ORF">T265_15705</name>
</gene>
<proteinExistence type="predicted"/>
<accession>A0A074ZUW9</accession>
<dbReference type="Pfam" id="PF10551">
    <property type="entry name" value="MULE"/>
    <property type="match status" value="1"/>
</dbReference>
<dbReference type="Proteomes" id="UP000054324">
    <property type="component" value="Unassembled WGS sequence"/>
</dbReference>
<dbReference type="OrthoDB" id="6223780at2759"/>
<dbReference type="InterPro" id="IPR018289">
    <property type="entry name" value="MULE_transposase_dom"/>
</dbReference>
<evidence type="ECO:0000313" key="3">
    <source>
        <dbReference type="Proteomes" id="UP000054324"/>
    </source>
</evidence>
<dbReference type="EMBL" id="KL597389">
    <property type="protein sequence ID" value="KER19004.1"/>
    <property type="molecule type" value="Genomic_DNA"/>
</dbReference>
<evidence type="ECO:0000259" key="1">
    <source>
        <dbReference type="Pfam" id="PF10551"/>
    </source>
</evidence>